<dbReference type="Pfam" id="PF04892">
    <property type="entry name" value="VanZ"/>
    <property type="match status" value="1"/>
</dbReference>
<feature type="transmembrane region" description="Helical" evidence="1">
    <location>
        <begin position="144"/>
        <end position="161"/>
    </location>
</feature>
<dbReference type="InterPro" id="IPR006976">
    <property type="entry name" value="VanZ-like"/>
</dbReference>
<dbReference type="InterPro" id="IPR053150">
    <property type="entry name" value="Teicoplanin_resist-assoc"/>
</dbReference>
<dbReference type="AlphaFoldDB" id="A0A372KMD7"/>
<accession>A0A372KMD7</accession>
<evidence type="ECO:0000313" key="8">
    <source>
        <dbReference type="Proteomes" id="UP000264056"/>
    </source>
</evidence>
<dbReference type="OrthoDB" id="4822551at2"/>
<dbReference type="Proteomes" id="UP000246115">
    <property type="component" value="Chromosome"/>
</dbReference>
<evidence type="ECO:0000313" key="7">
    <source>
        <dbReference type="Proteomes" id="UP000262901"/>
    </source>
</evidence>
<feature type="transmembrane region" description="Helical" evidence="1">
    <location>
        <begin position="17"/>
        <end position="35"/>
    </location>
</feature>
<evidence type="ECO:0000313" key="6">
    <source>
        <dbReference type="Proteomes" id="UP000246115"/>
    </source>
</evidence>
<gene>
    <name evidence="3" type="ORF">DDV21_003365</name>
    <name evidence="4" type="ORF">DDV22_06145</name>
    <name evidence="5" type="ORF">DDV23_04400</name>
</gene>
<dbReference type="KEGG" id="schj:DDV21_003365"/>
<name>A0A372KMD7_9STRE</name>
<reference evidence="3" key="4">
    <citation type="journal article" date="2019" name="Int. J. Syst. Evol. Microbiol.">
        <title>Streptococcus chenjunshii sp. nov. isolated from feces of Tibetan antelopes.</title>
        <authorList>
            <person name="Tian Z."/>
            <person name="Lu S."/>
            <person name="Jin D."/>
            <person name="Yang J."/>
            <person name="Pu J."/>
            <person name="Lai X.H."/>
            <person name="Bai X.N."/>
            <person name="Wu X.M."/>
            <person name="Li J."/>
            <person name="Wang S."/>
            <person name="Xu J."/>
        </authorList>
    </citation>
    <scope>NUCLEOTIDE SEQUENCE</scope>
    <source>
        <strain evidence="3">Z15</strain>
    </source>
</reference>
<accession>A0A346NAY6</accession>
<dbReference type="PANTHER" id="PTHR36834">
    <property type="entry name" value="MEMBRANE PROTEIN-RELATED"/>
    <property type="match status" value="1"/>
</dbReference>
<evidence type="ECO:0000313" key="3">
    <source>
        <dbReference type="EMBL" id="AXQ78181.1"/>
    </source>
</evidence>
<dbReference type="EMBL" id="QVQZ01000007">
    <property type="protein sequence ID" value="RFU53445.1"/>
    <property type="molecule type" value="Genomic_DNA"/>
</dbReference>
<dbReference type="EMBL" id="QVQY01000013">
    <property type="protein sequence ID" value="RFU50948.1"/>
    <property type="molecule type" value="Genomic_DNA"/>
</dbReference>
<dbReference type="Proteomes" id="UP000262901">
    <property type="component" value="Unassembled WGS sequence"/>
</dbReference>
<reference evidence="6" key="3">
    <citation type="submission" date="2018-08" db="EMBL/GenBank/DDBJ databases">
        <title>Streptococcus chenjunshii sp. nov., isolated from stools sample of the Tibetan antelope in the Qinghai-Tibet plateau, China.</title>
        <authorList>
            <person name="Tian Z."/>
        </authorList>
    </citation>
    <scope>NUCLEOTIDE SEQUENCE [LARGE SCALE GENOMIC DNA]</scope>
    <source>
        <strain evidence="6">Z15</strain>
    </source>
</reference>
<protein>
    <submittedName>
        <fullName evidence="5">VanZ family protein</fullName>
    </submittedName>
</protein>
<reference evidence="4 8" key="1">
    <citation type="submission" date="2018-08" db="EMBL/GenBank/DDBJ databases">
        <title>Draft genome of Streptococcus sp .nov. Z2.</title>
        <authorList>
            <person name="Tian Z."/>
        </authorList>
    </citation>
    <scope>NUCLEOTIDE SEQUENCE [LARGE SCALE GENOMIC DNA]</scope>
    <source>
        <strain evidence="4 8">Z2</strain>
    </source>
</reference>
<evidence type="ECO:0000313" key="4">
    <source>
        <dbReference type="EMBL" id="RFU50948.1"/>
    </source>
</evidence>
<dbReference type="Proteomes" id="UP000264056">
    <property type="component" value="Unassembled WGS sequence"/>
</dbReference>
<dbReference type="PANTHER" id="PTHR36834:SF2">
    <property type="entry name" value="MEMBRANE PROTEIN"/>
    <property type="match status" value="1"/>
</dbReference>
<reference evidence="5 7" key="2">
    <citation type="submission" date="2018-08" db="EMBL/GenBank/DDBJ databases">
        <title>Draft genome of Streptococcus sp. nov. Z1.</title>
        <authorList>
            <person name="Tian Z."/>
        </authorList>
    </citation>
    <scope>NUCLEOTIDE SEQUENCE [LARGE SCALE GENOMIC DNA]</scope>
    <source>
        <strain evidence="5">Z1</strain>
        <strain evidence="7">Z1(2018)</strain>
    </source>
</reference>
<dbReference type="RefSeq" id="WP_116877901.1">
    <property type="nucleotide sequence ID" value="NZ_CP031733.1"/>
</dbReference>
<feature type="transmembrane region" description="Helical" evidence="1">
    <location>
        <begin position="111"/>
        <end position="132"/>
    </location>
</feature>
<keyword evidence="1" id="KW-0812">Transmembrane</keyword>
<feature type="transmembrane region" description="Helical" evidence="1">
    <location>
        <begin position="77"/>
        <end position="102"/>
    </location>
</feature>
<sequence>MIPFFSQKGRPSSLGRTAGWCFLALYLLALALMCFTPQHGLTTFETPGIQRFGRVVVLLVPFNSLIHFTHLPDWQAAVWVIGQNIVNIFLLFPLVFICLFLFPRLRKGRHVLLASFLISLGIECTQILADLLYDANRVFELDDLWTNTLGGVLAWIAYRHVQKHFLHKRK</sequence>
<evidence type="ECO:0000259" key="2">
    <source>
        <dbReference type="Pfam" id="PF04892"/>
    </source>
</evidence>
<evidence type="ECO:0000256" key="1">
    <source>
        <dbReference type="SAM" id="Phobius"/>
    </source>
</evidence>
<dbReference type="EMBL" id="CP031733">
    <property type="protein sequence ID" value="AXQ78181.1"/>
    <property type="molecule type" value="Genomic_DNA"/>
</dbReference>
<proteinExistence type="predicted"/>
<feature type="domain" description="VanZ-like" evidence="2">
    <location>
        <begin position="24"/>
        <end position="159"/>
    </location>
</feature>
<evidence type="ECO:0000313" key="5">
    <source>
        <dbReference type="EMBL" id="RFU53445.1"/>
    </source>
</evidence>
<organism evidence="5 7">
    <name type="scientific">Streptococcus chenjunshii</name>
    <dbReference type="NCBI Taxonomy" id="2173853"/>
    <lineage>
        <taxon>Bacteria</taxon>
        <taxon>Bacillati</taxon>
        <taxon>Bacillota</taxon>
        <taxon>Bacilli</taxon>
        <taxon>Lactobacillales</taxon>
        <taxon>Streptococcaceae</taxon>
        <taxon>Streptococcus</taxon>
    </lineage>
</organism>
<keyword evidence="1" id="KW-1133">Transmembrane helix</keyword>
<keyword evidence="8" id="KW-1185">Reference proteome</keyword>
<keyword evidence="1" id="KW-0472">Membrane</keyword>